<dbReference type="InterPro" id="IPR037066">
    <property type="entry name" value="Plug_dom_sf"/>
</dbReference>
<dbReference type="SUPFAM" id="SSF56935">
    <property type="entry name" value="Porins"/>
    <property type="match status" value="1"/>
</dbReference>
<evidence type="ECO:0000313" key="17">
    <source>
        <dbReference type="Proteomes" id="UP000184287"/>
    </source>
</evidence>
<dbReference type="Pfam" id="PF07715">
    <property type="entry name" value="Plug"/>
    <property type="match status" value="1"/>
</dbReference>
<dbReference type="PANTHER" id="PTHR32552">
    <property type="entry name" value="FERRICHROME IRON RECEPTOR-RELATED"/>
    <property type="match status" value="1"/>
</dbReference>
<keyword evidence="16" id="KW-0675">Receptor</keyword>
<evidence type="ECO:0000256" key="2">
    <source>
        <dbReference type="ARBA" id="ARBA00022448"/>
    </source>
</evidence>
<dbReference type="AlphaFoldDB" id="A0A1M4UF71"/>
<keyword evidence="8" id="KW-0406">Ion transport</keyword>
<keyword evidence="6" id="KW-0732">Signal</keyword>
<keyword evidence="2 12" id="KW-0813">Transport</keyword>
<dbReference type="Pfam" id="PF13715">
    <property type="entry name" value="CarbopepD_reg_2"/>
    <property type="match status" value="1"/>
</dbReference>
<dbReference type="OrthoDB" id="9782587at2"/>
<keyword evidence="3 12" id="KW-1134">Transmembrane beta strand</keyword>
<keyword evidence="10 12" id="KW-0472">Membrane</keyword>
<dbReference type="InterPro" id="IPR012910">
    <property type="entry name" value="Plug_dom"/>
</dbReference>
<dbReference type="Gene3D" id="2.170.130.10">
    <property type="entry name" value="TonB-dependent receptor, plug domain"/>
    <property type="match status" value="1"/>
</dbReference>
<keyword evidence="4" id="KW-0410">Iron transport</keyword>
<dbReference type="STRING" id="288992.SAMN04488522_101534"/>
<dbReference type="Gene3D" id="2.60.40.1120">
    <property type="entry name" value="Carboxypeptidase-like, regulatory domain"/>
    <property type="match status" value="1"/>
</dbReference>
<comment type="subcellular location">
    <subcellularLocation>
        <location evidence="1 12">Cell outer membrane</location>
        <topology evidence="1 12">Multi-pass membrane protein</topology>
    </subcellularLocation>
</comment>
<accession>A0A1M4UF71</accession>
<dbReference type="GO" id="GO:0009279">
    <property type="term" value="C:cell outer membrane"/>
    <property type="evidence" value="ECO:0007669"/>
    <property type="project" value="UniProtKB-SubCell"/>
</dbReference>
<keyword evidence="9 13" id="KW-0798">TonB box</keyword>
<sequence length="965" mass="105219">MKRFIQKNIAGETILMFLLLLFSITSGYAQHTAITGKVTDKDGIAIPGASLKIKGSSRAAISDQNGNFNIPAVPADDVVLIASFLGYLSKETMIPQGQRDVPLNIILTERANEMDEVLVTGVFDKRKRMDASVAITTLTASQMQRIVPASAADLLRNVPGVFVNSSVGEIRNTVTSRGTTVGTQDVGYEYVSMQEEGLPITNATYYGYTPDYFLRPDATLDRLDAVRGGSASITAANAPGGIFNYVSKTGGDTFAGELRAKYGLLGNGDNSLGRMDANFGGPLAKNWTYNVGGFYRYDGGARSPGYAMNVGGQIKANVVRKYDKGSLKFFLKYLNDKNANPQPIPTTGYTNPKPAEGFNGNSTVLPPSYHFSSTDFLNKAGGTIEYNPKNLTKNIYKSLGLSWDHQLGDGWTLNNNARYSDNSTLANFTSANITSSGADATLPALMLGTIGVGNYSFKNVRTGQELLNVTSNGASYVVNANTLPGQNILANGILASPLGYYKNETNEFLDQFSFNKKISNMTFTLGGYFGYSNVHRYSGTNGITLSTIEDRPQLISMSLTGAPVYGFTPTNTPILGPTGLYQFTNPEGTGQLTGDLGNMISYNARQTQAALFFGHTWEINPELTFDWGLRYERVNVKGHNIRGYSKTGIQGGIDGSVFTLYDNNVIDHSTTVNFNKTLNSLSFSGALNYKFNDNLALYGRYSQGKKAPDLDVYFASNRVETIDLLNPQLRTTQQVEFGLKARSGDLNLFLTPFYSILSGVPNGAIFGSVATGFYNPPMTYGKYRTIGIEMEANYRLNEHFSFRGVATIQRSKILSLDNWVANGNGPADDTIISYTGNETENAPRLMLNLTPTYTLGKFYTFLTWSYLGSRQANSANVFKLPGFSQVDLGAGYDVSKKMQLSFNVNNLFNKYGVMSWVRPGGIFDVISGNASFTSAMYDKAVAVNQPYSTIAILPRAYYLTATYKF</sequence>
<dbReference type="Gene3D" id="2.40.170.20">
    <property type="entry name" value="TonB-dependent receptor, beta-barrel domain"/>
    <property type="match status" value="1"/>
</dbReference>
<evidence type="ECO:0000313" key="16">
    <source>
        <dbReference type="EMBL" id="SHE55278.1"/>
    </source>
</evidence>
<dbReference type="InterPro" id="IPR039426">
    <property type="entry name" value="TonB-dep_rcpt-like"/>
</dbReference>
<evidence type="ECO:0000256" key="9">
    <source>
        <dbReference type="ARBA" id="ARBA00023077"/>
    </source>
</evidence>
<dbReference type="PROSITE" id="PS52016">
    <property type="entry name" value="TONB_DEPENDENT_REC_3"/>
    <property type="match status" value="1"/>
</dbReference>
<proteinExistence type="inferred from homology"/>
<dbReference type="Pfam" id="PF00593">
    <property type="entry name" value="TonB_dep_Rec_b-barrel"/>
    <property type="match status" value="1"/>
</dbReference>
<comment type="similarity">
    <text evidence="12 13">Belongs to the TonB-dependent receptor family.</text>
</comment>
<dbReference type="InterPro" id="IPR000531">
    <property type="entry name" value="Beta-barrel_TonB"/>
</dbReference>
<dbReference type="GO" id="GO:0015344">
    <property type="term" value="F:siderophore uptake transmembrane transporter activity"/>
    <property type="evidence" value="ECO:0007669"/>
    <property type="project" value="TreeGrafter"/>
</dbReference>
<evidence type="ECO:0000256" key="11">
    <source>
        <dbReference type="ARBA" id="ARBA00023237"/>
    </source>
</evidence>
<keyword evidence="7" id="KW-0408">Iron</keyword>
<dbReference type="EMBL" id="FQUQ01000001">
    <property type="protein sequence ID" value="SHE55278.1"/>
    <property type="molecule type" value="Genomic_DNA"/>
</dbReference>
<evidence type="ECO:0000256" key="8">
    <source>
        <dbReference type="ARBA" id="ARBA00023065"/>
    </source>
</evidence>
<feature type="domain" description="TonB-dependent receptor plug" evidence="15">
    <location>
        <begin position="128"/>
        <end position="242"/>
    </location>
</feature>
<dbReference type="InterPro" id="IPR036942">
    <property type="entry name" value="Beta-barrel_TonB_sf"/>
</dbReference>
<evidence type="ECO:0000256" key="10">
    <source>
        <dbReference type="ARBA" id="ARBA00023136"/>
    </source>
</evidence>
<organism evidence="16 17">
    <name type="scientific">Pedobacter caeni</name>
    <dbReference type="NCBI Taxonomy" id="288992"/>
    <lineage>
        <taxon>Bacteria</taxon>
        <taxon>Pseudomonadati</taxon>
        <taxon>Bacteroidota</taxon>
        <taxon>Sphingobacteriia</taxon>
        <taxon>Sphingobacteriales</taxon>
        <taxon>Sphingobacteriaceae</taxon>
        <taxon>Pedobacter</taxon>
    </lineage>
</organism>
<keyword evidence="5 12" id="KW-0812">Transmembrane</keyword>
<dbReference type="InterPro" id="IPR008969">
    <property type="entry name" value="CarboxyPept-like_regulatory"/>
</dbReference>
<dbReference type="SUPFAM" id="SSF49464">
    <property type="entry name" value="Carboxypeptidase regulatory domain-like"/>
    <property type="match status" value="1"/>
</dbReference>
<keyword evidence="17" id="KW-1185">Reference proteome</keyword>
<feature type="domain" description="TonB-dependent receptor-like beta-barrel" evidence="14">
    <location>
        <begin position="488"/>
        <end position="907"/>
    </location>
</feature>
<evidence type="ECO:0000259" key="15">
    <source>
        <dbReference type="Pfam" id="PF07715"/>
    </source>
</evidence>
<evidence type="ECO:0000256" key="1">
    <source>
        <dbReference type="ARBA" id="ARBA00004571"/>
    </source>
</evidence>
<evidence type="ECO:0000256" key="6">
    <source>
        <dbReference type="ARBA" id="ARBA00022729"/>
    </source>
</evidence>
<evidence type="ECO:0000256" key="3">
    <source>
        <dbReference type="ARBA" id="ARBA00022452"/>
    </source>
</evidence>
<evidence type="ECO:0000256" key="13">
    <source>
        <dbReference type="RuleBase" id="RU003357"/>
    </source>
</evidence>
<evidence type="ECO:0000256" key="7">
    <source>
        <dbReference type="ARBA" id="ARBA00023004"/>
    </source>
</evidence>
<reference evidence="17" key="1">
    <citation type="submission" date="2016-11" db="EMBL/GenBank/DDBJ databases">
        <authorList>
            <person name="Varghese N."/>
            <person name="Submissions S."/>
        </authorList>
    </citation>
    <scope>NUCLEOTIDE SEQUENCE [LARGE SCALE GENOMIC DNA]</scope>
    <source>
        <strain evidence="17">DSM 16990</strain>
    </source>
</reference>
<name>A0A1M4UF71_9SPHI</name>
<gene>
    <name evidence="16" type="ORF">SAMN04488522_101534</name>
</gene>
<protein>
    <submittedName>
        <fullName evidence="16">TonB-dependent Receptor Plug Domain</fullName>
    </submittedName>
</protein>
<evidence type="ECO:0000256" key="12">
    <source>
        <dbReference type="PROSITE-ProRule" id="PRU01360"/>
    </source>
</evidence>
<evidence type="ECO:0000256" key="5">
    <source>
        <dbReference type="ARBA" id="ARBA00022692"/>
    </source>
</evidence>
<dbReference type="Proteomes" id="UP000184287">
    <property type="component" value="Unassembled WGS sequence"/>
</dbReference>
<dbReference type="RefSeq" id="WP_084528472.1">
    <property type="nucleotide sequence ID" value="NZ_FQUQ01000001.1"/>
</dbReference>
<evidence type="ECO:0000256" key="4">
    <source>
        <dbReference type="ARBA" id="ARBA00022496"/>
    </source>
</evidence>
<dbReference type="PANTHER" id="PTHR32552:SF89">
    <property type="entry name" value="CATECHOLATE SIDEROPHORE RECEPTOR FIU"/>
    <property type="match status" value="1"/>
</dbReference>
<evidence type="ECO:0000259" key="14">
    <source>
        <dbReference type="Pfam" id="PF00593"/>
    </source>
</evidence>
<keyword evidence="11 12" id="KW-0998">Cell outer membrane</keyword>